<dbReference type="GO" id="GO:0004588">
    <property type="term" value="F:orotate phosphoribosyltransferase activity"/>
    <property type="evidence" value="ECO:0007669"/>
    <property type="project" value="UniProtKB-EC"/>
</dbReference>
<dbReference type="InterPro" id="IPR023031">
    <property type="entry name" value="OPRT"/>
</dbReference>
<dbReference type="SUPFAM" id="SSF53271">
    <property type="entry name" value="PRTase-like"/>
    <property type="match status" value="1"/>
</dbReference>
<dbReference type="InterPro" id="IPR011060">
    <property type="entry name" value="RibuloseP-bd_barrel"/>
</dbReference>
<dbReference type="FunFam" id="3.20.20.70:FF:000114">
    <property type="entry name" value="Decarboxylase,orotidine phosphate"/>
    <property type="match status" value="1"/>
</dbReference>
<dbReference type="InterPro" id="IPR018089">
    <property type="entry name" value="OMPdecase_AS"/>
</dbReference>
<comment type="similarity">
    <text evidence="4">In the C-terminal section; belongs to the OMP decarboxylase family.</text>
</comment>
<evidence type="ECO:0000313" key="19">
    <source>
        <dbReference type="Proteomes" id="UP001174909"/>
    </source>
</evidence>
<dbReference type="GO" id="GO:0004590">
    <property type="term" value="F:orotidine-5'-phosphate decarboxylase activity"/>
    <property type="evidence" value="ECO:0007669"/>
    <property type="project" value="UniProtKB-EC"/>
</dbReference>
<dbReference type="PROSITE" id="PS00156">
    <property type="entry name" value="OMPDECASE"/>
    <property type="match status" value="1"/>
</dbReference>
<dbReference type="InterPro" id="IPR014732">
    <property type="entry name" value="OMPdecase"/>
</dbReference>
<keyword evidence="13" id="KW-0511">Multifunctional enzyme</keyword>
<keyword evidence="10" id="KW-0210">Decarboxylase</keyword>
<dbReference type="EMBL" id="CASHTH010001828">
    <property type="protein sequence ID" value="CAI8020418.1"/>
    <property type="molecule type" value="Genomic_DNA"/>
</dbReference>
<organism evidence="18 19">
    <name type="scientific">Geodia barretti</name>
    <name type="common">Barrett's horny sponge</name>
    <dbReference type="NCBI Taxonomy" id="519541"/>
    <lineage>
        <taxon>Eukaryota</taxon>
        <taxon>Metazoa</taxon>
        <taxon>Porifera</taxon>
        <taxon>Demospongiae</taxon>
        <taxon>Heteroscleromorpha</taxon>
        <taxon>Tetractinellida</taxon>
        <taxon>Astrophorina</taxon>
        <taxon>Geodiidae</taxon>
        <taxon>Geodia</taxon>
    </lineage>
</organism>
<dbReference type="GO" id="GO:0006207">
    <property type="term" value="P:'de novo' pyrimidine nucleobase biosynthetic process"/>
    <property type="evidence" value="ECO:0007669"/>
    <property type="project" value="InterPro"/>
</dbReference>
<proteinExistence type="inferred from homology"/>
<evidence type="ECO:0000256" key="7">
    <source>
        <dbReference type="ARBA" id="ARBA00015047"/>
    </source>
</evidence>
<dbReference type="FunFam" id="3.40.50.2020:FF:000025">
    <property type="entry name" value="Uridine monophosphate synthetase"/>
    <property type="match status" value="1"/>
</dbReference>
<evidence type="ECO:0000256" key="12">
    <source>
        <dbReference type="ARBA" id="ARBA00023239"/>
    </source>
</evidence>
<reference evidence="18" key="1">
    <citation type="submission" date="2023-03" db="EMBL/GenBank/DDBJ databases">
        <authorList>
            <person name="Steffen K."/>
            <person name="Cardenas P."/>
        </authorList>
    </citation>
    <scope>NUCLEOTIDE SEQUENCE</scope>
</reference>
<dbReference type="Gene3D" id="3.40.50.2020">
    <property type="match status" value="1"/>
</dbReference>
<keyword evidence="11" id="KW-0665">Pyrimidine biosynthesis</keyword>
<comment type="caution">
    <text evidence="18">The sequence shown here is derived from an EMBL/GenBank/DDBJ whole genome shotgun (WGS) entry which is preliminary data.</text>
</comment>
<evidence type="ECO:0000256" key="14">
    <source>
        <dbReference type="PIRSR" id="PIRSR614732-1"/>
    </source>
</evidence>
<evidence type="ECO:0000256" key="15">
    <source>
        <dbReference type="PIRSR" id="PIRSR614732-2"/>
    </source>
</evidence>
<dbReference type="NCBIfam" id="TIGR00336">
    <property type="entry name" value="pyrE"/>
    <property type="match status" value="1"/>
</dbReference>
<dbReference type="Pfam" id="PF00156">
    <property type="entry name" value="Pribosyltran"/>
    <property type="match status" value="1"/>
</dbReference>
<evidence type="ECO:0000256" key="1">
    <source>
        <dbReference type="ARBA" id="ARBA00004861"/>
    </source>
</evidence>
<evidence type="ECO:0000256" key="3">
    <source>
        <dbReference type="ARBA" id="ARBA00006221"/>
    </source>
</evidence>
<evidence type="ECO:0000259" key="17">
    <source>
        <dbReference type="SMART" id="SM00934"/>
    </source>
</evidence>
<evidence type="ECO:0000256" key="5">
    <source>
        <dbReference type="ARBA" id="ARBA00011971"/>
    </source>
</evidence>
<dbReference type="HAMAP" id="MF_01208">
    <property type="entry name" value="PyrE"/>
    <property type="match status" value="1"/>
</dbReference>
<evidence type="ECO:0000256" key="13">
    <source>
        <dbReference type="ARBA" id="ARBA00023268"/>
    </source>
</evidence>
<dbReference type="EC" id="2.4.2.10" evidence="5"/>
<feature type="binding site" evidence="15">
    <location>
        <position position="305"/>
    </location>
    <ligand>
        <name>substrate</name>
    </ligand>
</feature>
<comment type="pathway">
    <text evidence="2">Pyrimidine metabolism; UMP biosynthesis via de novo pathway; UMP from orotate: step 1/2.</text>
</comment>
<dbReference type="AlphaFoldDB" id="A0AA35S0M9"/>
<evidence type="ECO:0000256" key="6">
    <source>
        <dbReference type="ARBA" id="ARBA00012321"/>
    </source>
</evidence>
<feature type="binding site" evidence="15">
    <location>
        <position position="396"/>
    </location>
    <ligand>
        <name>substrate</name>
    </ligand>
</feature>
<evidence type="ECO:0000256" key="8">
    <source>
        <dbReference type="ARBA" id="ARBA00022676"/>
    </source>
</evidence>
<dbReference type="PANTHER" id="PTHR19278:SF9">
    <property type="entry name" value="URIDINE 5'-MONOPHOSPHATE SYNTHASE"/>
    <property type="match status" value="1"/>
</dbReference>
<evidence type="ECO:0000256" key="2">
    <source>
        <dbReference type="ARBA" id="ARBA00004889"/>
    </source>
</evidence>
<evidence type="ECO:0000256" key="9">
    <source>
        <dbReference type="ARBA" id="ARBA00022679"/>
    </source>
</evidence>
<comment type="similarity">
    <text evidence="3">In the N-terminal section; belongs to the purine/pyrimidine phosphoribosyltransferase family.</text>
</comment>
<dbReference type="NCBIfam" id="TIGR01740">
    <property type="entry name" value="pyrF"/>
    <property type="match status" value="1"/>
</dbReference>
<dbReference type="InterPro" id="IPR013785">
    <property type="entry name" value="Aldolase_TIM"/>
</dbReference>
<comment type="pathway">
    <text evidence="1">Pyrimidine metabolism; UMP biosynthesis via de novo pathway; UMP from orotate: step 2/2.</text>
</comment>
<dbReference type="CDD" id="cd06223">
    <property type="entry name" value="PRTases_typeI"/>
    <property type="match status" value="1"/>
</dbReference>
<keyword evidence="19" id="KW-1185">Reference proteome</keyword>
<feature type="region of interest" description="Disordered" evidence="16">
    <location>
        <begin position="233"/>
        <end position="256"/>
    </location>
</feature>
<dbReference type="PANTHER" id="PTHR19278">
    <property type="entry name" value="OROTATE PHOSPHORIBOSYLTRANSFERASE"/>
    <property type="match status" value="1"/>
</dbReference>
<keyword evidence="8" id="KW-0328">Glycosyltransferase</keyword>
<dbReference type="SMART" id="SM00934">
    <property type="entry name" value="OMPdecase"/>
    <property type="match status" value="1"/>
</dbReference>
<feature type="binding site" evidence="15">
    <location>
        <position position="283"/>
    </location>
    <ligand>
        <name>substrate</name>
    </ligand>
</feature>
<evidence type="ECO:0000256" key="16">
    <source>
        <dbReference type="SAM" id="MobiDB-lite"/>
    </source>
</evidence>
<dbReference type="Pfam" id="PF00215">
    <property type="entry name" value="OMPdecase"/>
    <property type="match status" value="1"/>
</dbReference>
<feature type="active site" description="For OMPdecase activity" evidence="14">
    <location>
        <position position="341"/>
    </location>
</feature>
<dbReference type="InterPro" id="IPR001754">
    <property type="entry name" value="OMPdeCOase_dom"/>
</dbReference>
<dbReference type="InterPro" id="IPR029057">
    <property type="entry name" value="PRTase-like"/>
</dbReference>
<evidence type="ECO:0000256" key="4">
    <source>
        <dbReference type="ARBA" id="ARBA00009769"/>
    </source>
</evidence>
<dbReference type="EC" id="4.1.1.23" evidence="6"/>
<feature type="binding site" evidence="15">
    <location>
        <position position="455"/>
    </location>
    <ligand>
        <name>substrate</name>
    </ligand>
</feature>
<dbReference type="CDD" id="cd04725">
    <property type="entry name" value="OMP_decarboxylase_like"/>
    <property type="match status" value="1"/>
</dbReference>
<keyword evidence="9" id="KW-0808">Transferase</keyword>
<dbReference type="Gene3D" id="3.20.20.70">
    <property type="entry name" value="Aldolase class I"/>
    <property type="match status" value="1"/>
</dbReference>
<feature type="active site" description="For OMPdecase activity" evidence="14">
    <location>
        <position position="336"/>
    </location>
</feature>
<gene>
    <name evidence="18" type="ORF">GBAR_LOCUS12220</name>
</gene>
<sequence>MNGCETAANGVQANGRATKHEKMGPEADKMAELRDLICHLYDVGAVKFGSFKLKSGMDSPVYFDLRVMVSHPQLMCTVSELLWSKISDRRKEFTSLCGVPYNALPLATLISVNHDIPMLIRRKEVKTYGTKKAIEGSIVPGAYCLVVEDVISSGGSILETVASLEKEGILVKMAVVLLDREQGADRNLRERGIIAISVFNMTEMMDILYSAGKVTSAEMESVQKYLQTNASDPVPLTLPPSLTPSPKPHTAYSDRISATSHPLSARLLSIMDDKKTNLALSADVQTSKKLLELADTVGPHICLLKTHADIMTDFTMETASNLKMLAQQHNFIVMEDRKFGDIGNTVKLQYSSPALSLPSGWAELVTCHALPGPGVVEGLKEVAVEGSGCVMVVEMSSQGSLTTPDYVTGAVAMAIAHPEFVVGVVSRHRPTGLPPSMIVMTPGVKLLQGTDSLRQKYITPEEAIEDLDSDIIIVGRGIYTSPNTVETAKQFKERGYSAYLQRIQKNGQEH</sequence>
<feature type="binding site" evidence="15">
    <location>
        <position position="475"/>
    </location>
    <ligand>
        <name>substrate</name>
    </ligand>
</feature>
<accession>A0AA35S0M9</accession>
<name>A0AA35S0M9_GEOBA</name>
<dbReference type="InterPro" id="IPR004467">
    <property type="entry name" value="Or_phspho_trans_dom"/>
</dbReference>
<feature type="binding site" evidence="15">
    <location>
        <position position="476"/>
    </location>
    <ligand>
        <name>substrate</name>
    </ligand>
</feature>
<dbReference type="SUPFAM" id="SSF51366">
    <property type="entry name" value="Ribulose-phoshate binding barrel"/>
    <property type="match status" value="1"/>
</dbReference>
<dbReference type="GO" id="GO:0044205">
    <property type="term" value="P:'de novo' UMP biosynthetic process"/>
    <property type="evidence" value="ECO:0007669"/>
    <property type="project" value="InterPro"/>
</dbReference>
<feature type="region of interest" description="Disordered" evidence="16">
    <location>
        <begin position="1"/>
        <end position="23"/>
    </location>
</feature>
<feature type="compositionally biased region" description="Pro residues" evidence="16">
    <location>
        <begin position="236"/>
        <end position="247"/>
    </location>
</feature>
<protein>
    <recommendedName>
        <fullName evidence="7">Uridine 5'-monophosphate synthase</fullName>
        <ecNumber evidence="5">2.4.2.10</ecNumber>
        <ecNumber evidence="6">4.1.1.23</ecNumber>
    </recommendedName>
</protein>
<keyword evidence="12" id="KW-0456">Lyase</keyword>
<evidence type="ECO:0000256" key="10">
    <source>
        <dbReference type="ARBA" id="ARBA00022793"/>
    </source>
</evidence>
<dbReference type="InterPro" id="IPR000836">
    <property type="entry name" value="PRTase_dom"/>
</dbReference>
<feature type="domain" description="Orotidine 5'-phosphate decarboxylase" evidence="17">
    <location>
        <begin position="277"/>
        <end position="491"/>
    </location>
</feature>
<evidence type="ECO:0000256" key="11">
    <source>
        <dbReference type="ARBA" id="ARBA00022975"/>
    </source>
</evidence>
<feature type="active site" description="For OMPdecase activity" evidence="14">
    <location>
        <position position="338"/>
    </location>
</feature>
<evidence type="ECO:0000313" key="18">
    <source>
        <dbReference type="EMBL" id="CAI8020418.1"/>
    </source>
</evidence>
<dbReference type="Proteomes" id="UP001174909">
    <property type="component" value="Unassembled WGS sequence"/>
</dbReference>